<dbReference type="EMBL" id="JACQXR010000076">
    <property type="protein sequence ID" value="MBI4726725.1"/>
    <property type="molecule type" value="Genomic_DNA"/>
</dbReference>
<dbReference type="InterPro" id="IPR025965">
    <property type="entry name" value="FlgD/Vpr_Ig-like"/>
</dbReference>
<name>A0A933MKH3_UNCT6</name>
<accession>A0A933MKH3</accession>
<dbReference type="Gene3D" id="2.60.40.10">
    <property type="entry name" value="Immunoglobulins"/>
    <property type="match status" value="1"/>
</dbReference>
<reference evidence="3" key="1">
    <citation type="submission" date="2020-07" db="EMBL/GenBank/DDBJ databases">
        <title>Huge and variable diversity of episymbiotic CPR bacteria and DPANN archaea in groundwater ecosystems.</title>
        <authorList>
            <person name="He C.Y."/>
            <person name="Keren R."/>
            <person name="Whittaker M."/>
            <person name="Farag I.F."/>
            <person name="Doudna J."/>
            <person name="Cate J.H.D."/>
            <person name="Banfield J.F."/>
        </authorList>
    </citation>
    <scope>NUCLEOTIDE SEQUENCE</scope>
    <source>
        <strain evidence="3">NC_groundwater_1520_Pr4_B-0.1um_53_5</strain>
    </source>
</reference>
<dbReference type="Pfam" id="PF13860">
    <property type="entry name" value="FlgD_ig"/>
    <property type="match status" value="1"/>
</dbReference>
<dbReference type="InterPro" id="IPR013783">
    <property type="entry name" value="Ig-like_fold"/>
</dbReference>
<keyword evidence="1" id="KW-0472">Membrane</keyword>
<evidence type="ECO:0000259" key="2">
    <source>
        <dbReference type="Pfam" id="PF13860"/>
    </source>
</evidence>
<dbReference type="Proteomes" id="UP000736328">
    <property type="component" value="Unassembled WGS sequence"/>
</dbReference>
<comment type="caution">
    <text evidence="3">The sequence shown here is derived from an EMBL/GenBank/DDBJ whole genome shotgun (WGS) entry which is preliminary data.</text>
</comment>
<keyword evidence="1" id="KW-0812">Transmembrane</keyword>
<gene>
    <name evidence="3" type="ORF">HY768_05815</name>
</gene>
<sequence length="1339" mass="149731">MQKINENKYIGSFLERSVKSFTALDIVFHYTRQPKAQETPKTISQLLGKCQDEITCCLEQLVERKILQRIKKKGENWYLPSPDVKKSEILKLLKQCLDDKDKRIKLLSMALTAIREQKPVKRRKNNMKKLASLLFGATALASTALAAPDTCKIFLWDNDAGETAQEAPAAVMDRNTNSCYVWADQRAGDWNIYGRLWGRKPETLSDAYLVNKSAKDGRDQKAPAVAGKTGEFVFAVWQDSTYGDPYWQIYGRKMAPDGKPLSDEFRVNEKQIKGSKFPKVAVNDHTQDFVVVWQDDRDGQFDIFARRFTYKCEPVTGDVKVNEDGLKVGHLYPVASFTDKGIAVAWQDNRDGIKKADIYTRYFTPDLSPLTASERVNDDVEAWHYTPAIAASDTGFFTIVWLNFSKSANGDIFAQRYDPDAKKINQNIAISNTTITTEACRIPSVIMGIDNVSFWTSWADSSNSTDKYQIRARYFDKRGSLNTTIKVVNENYANGQRAPDVCRFNDWFSVAWLDSSRTNGRGDIFGQYFVLDPKNEDTLNAQGINYNITKDRAAGRRIWHHPKKDYDNPATSGWNEDPIAEPESLYIPLDSAYVLALAERNIPNQMFFQITDTDTLEYTWRKQGKLNSKEYDMCLLDLGYAEDGSSAGTIEAEQQDTLIKFANDISKCMLVTGNDFGEMYNKDSIFTFFGSKYVGPGNPMATGNIQKINGKAGTFTEGMNFNYPFQQTPDNSVDIIDIAATGSQLIMESEGPGKIIYGRGTSYSSDYKGGKVSTHKNVYLTFPMGSLSNGIYPSTASELTRRILAYQGFNVEPEPIVDLVDSVYTGTVEGTVEFSWTAVSDDNAAEAASKYWLKYTKYNAAVPDLGKMSTEEDFIDTGLTYYQAWAPAAVDVREKKIVYGFAPGDTLIFALKAGDESSPTRWSTLGNEPRIVATGDTVTPHTVRLGYTYGCVNDFCKSERIGIRGGDTLFTTWDASNLYLGYSRCDWRTAGDLFIYFDTRTGGADSTCTYNAGDSCSGFDPAFRPDFCLIIENGTTAVLKKATGSKTWEDSIASYSTSYLSLDSINNYNYLEVRVLFSYLTYTVGNVFKYLVVCNNETSEHSWNAFPTTNLIGKGAKAPVSKYGAYYQFNSLAAGVSPRAVAQPLAIELSEFTCQSGSDGITLIWQTASERNNYEWLIERSISPAEDFQNVATIRAEEGSPIGRSYSYTDTAVLPNTTYYYRLGDKDKNNQITWHGPVTVISGGPVYDKLQLMPCRPNPASGAVNFSYVLPRSGQFSINVYDICGRRVNALEQGQKQSGAYNLIWKGDDSQGRMLPAGVYFYQLNFEGTSLTQRLVLLR</sequence>
<evidence type="ECO:0000256" key="1">
    <source>
        <dbReference type="SAM" id="Phobius"/>
    </source>
</evidence>
<feature type="domain" description="FlgD/Vpr Ig-like" evidence="2">
    <location>
        <begin position="1265"/>
        <end position="1323"/>
    </location>
</feature>
<evidence type="ECO:0000313" key="3">
    <source>
        <dbReference type="EMBL" id="MBI4726725.1"/>
    </source>
</evidence>
<feature type="transmembrane region" description="Helical" evidence="1">
    <location>
        <begin position="130"/>
        <end position="147"/>
    </location>
</feature>
<protein>
    <submittedName>
        <fullName evidence="3">T9SS type A sorting domain-containing protein</fullName>
    </submittedName>
</protein>
<keyword evidence="1" id="KW-1133">Transmembrane helix</keyword>
<proteinExistence type="predicted"/>
<dbReference type="NCBIfam" id="TIGR04183">
    <property type="entry name" value="Por_Secre_tail"/>
    <property type="match status" value="1"/>
</dbReference>
<organism evidence="3 4">
    <name type="scientific">candidate division TA06 bacterium</name>
    <dbReference type="NCBI Taxonomy" id="2250710"/>
    <lineage>
        <taxon>Bacteria</taxon>
        <taxon>Bacteria division TA06</taxon>
    </lineage>
</organism>
<evidence type="ECO:0000313" key="4">
    <source>
        <dbReference type="Proteomes" id="UP000736328"/>
    </source>
</evidence>
<dbReference type="InterPro" id="IPR026444">
    <property type="entry name" value="Secre_tail"/>
</dbReference>
<dbReference type="Gene3D" id="2.60.40.4070">
    <property type="match status" value="1"/>
</dbReference>